<sequence length="72" mass="7992">MTDKTAEQKFGAVDPDDLSEGVRVVYHPVGHATQTSVGKIVKILKQPEEVGVRHTVIKATEEEPRYVAFRSD</sequence>
<gene>
    <name evidence="1" type="ORF">PSACC_03248</name>
</gene>
<organism evidence="1 2">
    <name type="scientific">Paramicrosporidium saccamoebae</name>
    <dbReference type="NCBI Taxonomy" id="1246581"/>
    <lineage>
        <taxon>Eukaryota</taxon>
        <taxon>Fungi</taxon>
        <taxon>Fungi incertae sedis</taxon>
        <taxon>Cryptomycota</taxon>
        <taxon>Cryptomycota incertae sedis</taxon>
        <taxon>Paramicrosporidium</taxon>
    </lineage>
</organism>
<proteinExistence type="predicted"/>
<accession>A0A2H9TGL2</accession>
<keyword evidence="2" id="KW-1185">Reference proteome</keyword>
<dbReference type="AlphaFoldDB" id="A0A2H9TGL2"/>
<name>A0A2H9TGL2_9FUNG</name>
<evidence type="ECO:0000313" key="1">
    <source>
        <dbReference type="EMBL" id="PJF16914.1"/>
    </source>
</evidence>
<dbReference type="OrthoDB" id="10052172at2759"/>
<dbReference type="Proteomes" id="UP000240830">
    <property type="component" value="Unassembled WGS sequence"/>
</dbReference>
<dbReference type="EMBL" id="MTSL01000201">
    <property type="protein sequence ID" value="PJF16914.1"/>
    <property type="molecule type" value="Genomic_DNA"/>
</dbReference>
<comment type="caution">
    <text evidence="1">The sequence shown here is derived from an EMBL/GenBank/DDBJ whole genome shotgun (WGS) entry which is preliminary data.</text>
</comment>
<protein>
    <submittedName>
        <fullName evidence="1">Uncharacterized protein</fullName>
    </submittedName>
</protein>
<reference evidence="1 2" key="1">
    <citation type="submission" date="2016-10" db="EMBL/GenBank/DDBJ databases">
        <title>The genome of Paramicrosporidium saccamoebae is the missing link in understanding Cryptomycota and Microsporidia evolution.</title>
        <authorList>
            <person name="Quandt C.A."/>
            <person name="Beaudet D."/>
            <person name="Corsaro D."/>
            <person name="Michel R."/>
            <person name="Corradi N."/>
            <person name="James T."/>
        </authorList>
    </citation>
    <scope>NUCLEOTIDE SEQUENCE [LARGE SCALE GENOMIC DNA]</scope>
    <source>
        <strain evidence="1 2">KSL3</strain>
    </source>
</reference>
<evidence type="ECO:0000313" key="2">
    <source>
        <dbReference type="Proteomes" id="UP000240830"/>
    </source>
</evidence>